<reference evidence="2 3" key="1">
    <citation type="submission" date="2011-02" db="EMBL/GenBank/DDBJ databases">
        <title>The Genome Sequence of Sphaeroforma arctica JP610.</title>
        <authorList>
            <consortium name="The Broad Institute Genome Sequencing Platform"/>
            <person name="Russ C."/>
            <person name="Cuomo C."/>
            <person name="Young S.K."/>
            <person name="Zeng Q."/>
            <person name="Gargeya S."/>
            <person name="Alvarado L."/>
            <person name="Berlin A."/>
            <person name="Chapman S.B."/>
            <person name="Chen Z."/>
            <person name="Freedman E."/>
            <person name="Gellesch M."/>
            <person name="Goldberg J."/>
            <person name="Griggs A."/>
            <person name="Gujja S."/>
            <person name="Heilman E."/>
            <person name="Heiman D."/>
            <person name="Howarth C."/>
            <person name="Mehta T."/>
            <person name="Neiman D."/>
            <person name="Pearson M."/>
            <person name="Roberts A."/>
            <person name="Saif S."/>
            <person name="Shea T."/>
            <person name="Shenoy N."/>
            <person name="Sisk P."/>
            <person name="Stolte C."/>
            <person name="Sykes S."/>
            <person name="White J."/>
            <person name="Yandava C."/>
            <person name="Burger G."/>
            <person name="Gray M.W."/>
            <person name="Holland P.W.H."/>
            <person name="King N."/>
            <person name="Lang F.B.F."/>
            <person name="Roger A.J."/>
            <person name="Ruiz-Trillo I."/>
            <person name="Haas B."/>
            <person name="Nusbaum C."/>
            <person name="Birren B."/>
        </authorList>
    </citation>
    <scope>NUCLEOTIDE SEQUENCE [LARGE SCALE GENOMIC DNA]</scope>
    <source>
        <strain evidence="2 3">JP610</strain>
    </source>
</reference>
<sequence>MGLAGPGFPTYTPSPRTPELVANAEVHESILPQLRADPLAVGAEPQLEGQAGLLRAIPGYVDDQFTNAFLVNWTARFPVRETYAEWETAGCRRLLQRVSEPRHKLRTALTYLENNTDVTIVAVGHVKGNTNFVETQIQRGVWSGVMTHPSLEWFQVWNARLNSTETVTLAPPAEGHTERDATQGQDIPTTDFKTVNSNHTSRCQVGVMRVHNAVVDTRAGRTVAVPQASAPNPSLVRGKLQRKSAAQSEPKIVGDRKVKTTTLGHIIKQFMQEHTLRTEAMGISMENENGNDKILQVPEGEPEEDSRVASESVYQPGSYGQGVERGRLTILALHMQGSPKANMKYFLQWKELSAVKPQVIAIDWHKMGEDVKCEVVKHLLAHGYSDMDVTSTDFWAVHDDVDLVAMSDTQPSEG</sequence>
<dbReference type="EMBL" id="KQ241652">
    <property type="protein sequence ID" value="KNC86428.1"/>
    <property type="molecule type" value="Genomic_DNA"/>
</dbReference>
<evidence type="ECO:0000313" key="2">
    <source>
        <dbReference type="EMBL" id="KNC86428.1"/>
    </source>
</evidence>
<evidence type="ECO:0000313" key="3">
    <source>
        <dbReference type="Proteomes" id="UP000054560"/>
    </source>
</evidence>
<protein>
    <submittedName>
        <fullName evidence="2">Uncharacterized protein</fullName>
    </submittedName>
</protein>
<gene>
    <name evidence="2" type="ORF">SARC_01434</name>
</gene>
<feature type="region of interest" description="Disordered" evidence="1">
    <location>
        <begin position="228"/>
        <end position="252"/>
    </location>
</feature>
<accession>A0A0L0GDT6</accession>
<dbReference type="AlphaFoldDB" id="A0A0L0GDT6"/>
<keyword evidence="3" id="KW-1185">Reference proteome</keyword>
<organism evidence="2 3">
    <name type="scientific">Sphaeroforma arctica JP610</name>
    <dbReference type="NCBI Taxonomy" id="667725"/>
    <lineage>
        <taxon>Eukaryota</taxon>
        <taxon>Ichthyosporea</taxon>
        <taxon>Ichthyophonida</taxon>
        <taxon>Sphaeroforma</taxon>
    </lineage>
</organism>
<dbReference type="Proteomes" id="UP000054560">
    <property type="component" value="Unassembled WGS sequence"/>
</dbReference>
<dbReference type="GeneID" id="25901938"/>
<dbReference type="RefSeq" id="XP_014160330.1">
    <property type="nucleotide sequence ID" value="XM_014304855.1"/>
</dbReference>
<name>A0A0L0GDT6_9EUKA</name>
<proteinExistence type="predicted"/>
<feature type="region of interest" description="Disordered" evidence="1">
    <location>
        <begin position="298"/>
        <end position="320"/>
    </location>
</feature>
<evidence type="ECO:0000256" key="1">
    <source>
        <dbReference type="SAM" id="MobiDB-lite"/>
    </source>
</evidence>